<sequence>MRIQNEVPLSKIKEMREKQESIPISLDAIGLELVQEKFDHAQTKEMVAALGQELVKTKLEVANLKGGKS</sequence>
<dbReference type="AlphaFoldDB" id="A0AAW6SWG1"/>
<protein>
    <submittedName>
        <fullName evidence="1">XkdW family protein</fullName>
    </submittedName>
</protein>
<evidence type="ECO:0000313" key="2">
    <source>
        <dbReference type="Proteomes" id="UP001159179"/>
    </source>
</evidence>
<name>A0AAW6SWG1_9BACI</name>
<dbReference type="Proteomes" id="UP001159179">
    <property type="component" value="Unassembled WGS sequence"/>
</dbReference>
<reference evidence="1" key="1">
    <citation type="submission" date="2023-03" db="EMBL/GenBank/DDBJ databases">
        <title>Bacterial isolates from washroom surfaces on a university campus.</title>
        <authorList>
            <person name="Holman D.B."/>
            <person name="Gzyl K.E."/>
            <person name="Taheri A.E."/>
        </authorList>
    </citation>
    <scope>NUCLEOTIDE SEQUENCE</scope>
    <source>
        <strain evidence="1">RD03</strain>
    </source>
</reference>
<comment type="caution">
    <text evidence="1">The sequence shown here is derived from an EMBL/GenBank/DDBJ whole genome shotgun (WGS) entry which is preliminary data.</text>
</comment>
<accession>A0AAW6SWG1</accession>
<proteinExistence type="predicted"/>
<organism evidence="1 2">
    <name type="scientific">Heyndrickxia oleronia</name>
    <dbReference type="NCBI Taxonomy" id="38875"/>
    <lineage>
        <taxon>Bacteria</taxon>
        <taxon>Bacillati</taxon>
        <taxon>Bacillota</taxon>
        <taxon>Bacilli</taxon>
        <taxon>Bacillales</taxon>
        <taxon>Bacillaceae</taxon>
        <taxon>Heyndrickxia</taxon>
    </lineage>
</organism>
<dbReference type="RefSeq" id="WP_280615991.1">
    <property type="nucleotide sequence ID" value="NZ_JAROYP010000002.1"/>
</dbReference>
<evidence type="ECO:0000313" key="1">
    <source>
        <dbReference type="EMBL" id="MDH5160326.1"/>
    </source>
</evidence>
<dbReference type="EMBL" id="JAROYP010000002">
    <property type="protein sequence ID" value="MDH5160326.1"/>
    <property type="molecule type" value="Genomic_DNA"/>
</dbReference>
<gene>
    <name evidence="1" type="ORF">P5X88_05215</name>
</gene>